<accession>A0A815REH4</accession>
<comment type="similarity">
    <text evidence="1">Belongs to the TUB family.</text>
</comment>
<feature type="domain" description="Tubby C-terminal" evidence="3">
    <location>
        <begin position="383"/>
        <end position="422"/>
    </location>
</feature>
<dbReference type="GO" id="GO:0005929">
    <property type="term" value="C:cilium"/>
    <property type="evidence" value="ECO:0007669"/>
    <property type="project" value="TreeGrafter"/>
</dbReference>
<dbReference type="InterPro" id="IPR000007">
    <property type="entry name" value="Tubby_C"/>
</dbReference>
<reference evidence="4" key="1">
    <citation type="submission" date="2021-02" db="EMBL/GenBank/DDBJ databases">
        <authorList>
            <person name="Nowell W R."/>
        </authorList>
    </citation>
    <scope>NUCLEOTIDE SEQUENCE</scope>
</reference>
<dbReference type="PANTHER" id="PTHR16517">
    <property type="entry name" value="TUBBY-RELATED"/>
    <property type="match status" value="1"/>
</dbReference>
<dbReference type="AlphaFoldDB" id="A0A815REH4"/>
<comment type="caution">
    <text evidence="4">The sequence shown here is derived from an EMBL/GenBank/DDBJ whole genome shotgun (WGS) entry which is preliminary data.</text>
</comment>
<feature type="domain" description="Tubby C-terminal" evidence="3">
    <location>
        <begin position="142"/>
        <end position="382"/>
    </location>
</feature>
<organism evidence="4 5">
    <name type="scientific">Adineta steineri</name>
    <dbReference type="NCBI Taxonomy" id="433720"/>
    <lineage>
        <taxon>Eukaryota</taxon>
        <taxon>Metazoa</taxon>
        <taxon>Spiralia</taxon>
        <taxon>Gnathifera</taxon>
        <taxon>Rotifera</taxon>
        <taxon>Eurotatoria</taxon>
        <taxon>Bdelloidea</taxon>
        <taxon>Adinetida</taxon>
        <taxon>Adinetidae</taxon>
        <taxon>Adineta</taxon>
    </lineage>
</organism>
<dbReference type="Gene3D" id="3.20.90.10">
    <property type="entry name" value="Tubby Protein, Chain A"/>
    <property type="match status" value="2"/>
</dbReference>
<evidence type="ECO:0000313" key="4">
    <source>
        <dbReference type="EMBL" id="CAF1474079.1"/>
    </source>
</evidence>
<evidence type="ECO:0000256" key="2">
    <source>
        <dbReference type="SAM" id="MobiDB-lite"/>
    </source>
</evidence>
<dbReference type="EMBL" id="CAJNOG010001834">
    <property type="protein sequence ID" value="CAF1474079.1"/>
    <property type="molecule type" value="Genomic_DNA"/>
</dbReference>
<dbReference type="SUPFAM" id="SSF54518">
    <property type="entry name" value="Tubby C-terminal domain-like"/>
    <property type="match status" value="2"/>
</dbReference>
<dbReference type="InterPro" id="IPR025659">
    <property type="entry name" value="Tubby-like_C"/>
</dbReference>
<feature type="compositionally biased region" description="Polar residues" evidence="2">
    <location>
        <begin position="56"/>
        <end position="74"/>
    </location>
</feature>
<feature type="compositionally biased region" description="Low complexity" evidence="2">
    <location>
        <begin position="81"/>
        <end position="93"/>
    </location>
</feature>
<gene>
    <name evidence="4" type="ORF">JYZ213_LOCUS41980</name>
</gene>
<protein>
    <recommendedName>
        <fullName evidence="3">Tubby C-terminal domain-containing protein</fullName>
    </recommendedName>
</protein>
<feature type="region of interest" description="Disordered" evidence="2">
    <location>
        <begin position="1"/>
        <end position="126"/>
    </location>
</feature>
<dbReference type="PANTHER" id="PTHR16517:SF7">
    <property type="entry name" value="PROTEIN KING TUBBY"/>
    <property type="match status" value="1"/>
</dbReference>
<name>A0A815REH4_9BILA</name>
<evidence type="ECO:0000256" key="1">
    <source>
        <dbReference type="ARBA" id="ARBA00007129"/>
    </source>
</evidence>
<evidence type="ECO:0000313" key="5">
    <source>
        <dbReference type="Proteomes" id="UP000663845"/>
    </source>
</evidence>
<evidence type="ECO:0000259" key="3">
    <source>
        <dbReference type="Pfam" id="PF01167"/>
    </source>
</evidence>
<dbReference type="GO" id="GO:0061512">
    <property type="term" value="P:protein localization to cilium"/>
    <property type="evidence" value="ECO:0007669"/>
    <property type="project" value="TreeGrafter"/>
</dbReference>
<sequence>MSYNDTRHPCQIGSESDNDEPKNSRSTPVIRLSRNSEFKPMPALVQPKSLDWVVSSDESTTNETQLRHTQSNTPEENEYLKASSPISSPSKPSTKPKKPKKPISPSITAASPSTPPPVENSSTFNPFKLMKENPTKFINTSIPKDHSPFVQCCLQRDKDGIQGNFLPTFYLQHERPSDGKKTFLLAAQKLSIVTSHPEFVITTNVATLSEKSDGDGYVGTLCGKNLSGTKYILYDNGLDPNKISKTAQSNNKESLRRELVGIIYDTNLLGFKGPRKFTTVIPQMEHNIRPSKSEPGILDQWRDRRFSYLMQLRNKVPTYNEETKTYILRFEGKRVVQASVKNFQILMENDKHEEEVVMQFGRVDEDLFTCDYRYPLSAIQAFDEEEIVMQFGRVDEDLFTCDYRYPLSAIQAFGIALSSFDSRIARE</sequence>
<dbReference type="Proteomes" id="UP000663845">
    <property type="component" value="Unassembled WGS sequence"/>
</dbReference>
<dbReference type="Pfam" id="PF01167">
    <property type="entry name" value="Tub"/>
    <property type="match status" value="2"/>
</dbReference>
<dbReference type="PRINTS" id="PR01573">
    <property type="entry name" value="SUPERTUBBY"/>
</dbReference>
<proteinExistence type="inferred from homology"/>
<feature type="compositionally biased region" description="Low complexity" evidence="2">
    <location>
        <begin position="103"/>
        <end position="112"/>
    </location>
</feature>